<dbReference type="Gene3D" id="3.30.420.10">
    <property type="entry name" value="Ribonuclease H-like superfamily/Ribonuclease H"/>
    <property type="match status" value="1"/>
</dbReference>
<sequence length="122" mass="14289">MHLQNPHGIVQKNHQQTFSWNVWAGIIGDTLLGPFFLPPILNGDNYLDFLREHLMDMIALEYRQRGVLFMHDGAPAHYRITVRQFLDEMFPRGWIGRGGPHPWPARSPEFNPLDFFLWGHVK</sequence>
<name>A0A8D9BJF0_9HEMI</name>
<dbReference type="PANTHER" id="PTHR47326">
    <property type="entry name" value="TRANSPOSABLE ELEMENT TC3 TRANSPOSASE-LIKE PROTEIN"/>
    <property type="match status" value="1"/>
</dbReference>
<proteinExistence type="predicted"/>
<evidence type="ECO:0000313" key="1">
    <source>
        <dbReference type="EMBL" id="CAG6782541.1"/>
    </source>
</evidence>
<protein>
    <recommendedName>
        <fullName evidence="2">Transposase</fullName>
    </recommendedName>
</protein>
<dbReference type="PANTHER" id="PTHR47326:SF1">
    <property type="entry name" value="HTH PSQ-TYPE DOMAIN-CONTAINING PROTEIN"/>
    <property type="match status" value="1"/>
</dbReference>
<evidence type="ECO:0008006" key="2">
    <source>
        <dbReference type="Google" id="ProtNLM"/>
    </source>
</evidence>
<dbReference type="AlphaFoldDB" id="A0A8D9BJF0"/>
<dbReference type="InterPro" id="IPR036397">
    <property type="entry name" value="RNaseH_sf"/>
</dbReference>
<accession>A0A8D9BJF0</accession>
<reference evidence="1" key="1">
    <citation type="submission" date="2021-05" db="EMBL/GenBank/DDBJ databases">
        <authorList>
            <person name="Alioto T."/>
            <person name="Alioto T."/>
            <person name="Gomez Garrido J."/>
        </authorList>
    </citation>
    <scope>NUCLEOTIDE SEQUENCE</scope>
</reference>
<dbReference type="GO" id="GO:0003676">
    <property type="term" value="F:nucleic acid binding"/>
    <property type="evidence" value="ECO:0007669"/>
    <property type="project" value="InterPro"/>
</dbReference>
<organism evidence="1">
    <name type="scientific">Cacopsylla melanoneura</name>
    <dbReference type="NCBI Taxonomy" id="428564"/>
    <lineage>
        <taxon>Eukaryota</taxon>
        <taxon>Metazoa</taxon>
        <taxon>Ecdysozoa</taxon>
        <taxon>Arthropoda</taxon>
        <taxon>Hexapoda</taxon>
        <taxon>Insecta</taxon>
        <taxon>Pterygota</taxon>
        <taxon>Neoptera</taxon>
        <taxon>Paraneoptera</taxon>
        <taxon>Hemiptera</taxon>
        <taxon>Sternorrhyncha</taxon>
        <taxon>Psylloidea</taxon>
        <taxon>Psyllidae</taxon>
        <taxon>Psyllinae</taxon>
        <taxon>Cacopsylla</taxon>
    </lineage>
</organism>
<dbReference type="EMBL" id="HBUF01627848">
    <property type="protein sequence ID" value="CAG6782541.1"/>
    <property type="molecule type" value="Transcribed_RNA"/>
</dbReference>